<name>A0A9D2FIA4_9FIRM</name>
<dbReference type="AlphaFoldDB" id="A0A9D2FIA4"/>
<comment type="caution">
    <text evidence="2">The sequence shown here is derived from an EMBL/GenBank/DDBJ whole genome shotgun (WGS) entry which is preliminary data.</text>
</comment>
<dbReference type="Proteomes" id="UP000824105">
    <property type="component" value="Unassembled WGS sequence"/>
</dbReference>
<proteinExistence type="predicted"/>
<accession>A0A9D2FIA4</accession>
<reference evidence="2" key="2">
    <citation type="submission" date="2021-04" db="EMBL/GenBank/DDBJ databases">
        <authorList>
            <person name="Gilroy R."/>
        </authorList>
    </citation>
    <scope>NUCLEOTIDE SEQUENCE</scope>
    <source>
        <strain evidence="2">CHK188-11489</strain>
    </source>
</reference>
<gene>
    <name evidence="2" type="ORF">H9724_00950</name>
</gene>
<keyword evidence="1" id="KW-0812">Transmembrane</keyword>
<dbReference type="InterPro" id="IPR025945">
    <property type="entry name" value="DHHW"/>
</dbReference>
<evidence type="ECO:0000256" key="1">
    <source>
        <dbReference type="SAM" id="Phobius"/>
    </source>
</evidence>
<evidence type="ECO:0000313" key="2">
    <source>
        <dbReference type="EMBL" id="HIZ61323.1"/>
    </source>
</evidence>
<sequence length="393" mass="44808">MTDKVIYRKEGRRSGYPLLCTGLLLLIGVSVFNLFWPKRTQIELENRRAAQFPDFRLEDLLDGSWQSDFSRWMQDQFLLRDQWINAQRATDEIAFQKVEEGGILLGKDRWMFTKLFTVPDSTLAQMNKNVEAVADFAANYPGKVTFLLAPSASAIYPEELPAGAPMIDENAMLDDIFARIGESAAVLDLRDTFTACKDEYLYFKTDHHWTPHGAYRAYEQFCALKGLTPFDTSAQQPVTVSGFQGTHYSATRLWNVEDDVITYYPFENPMTIYRITGEAQYEPQTTEPLINTDKFNTRDKYAAFLDGNNGYSVIEGNGTGSILVVKDSYANSFVPYLTQNYAKIGVVDFRNFKYGLDSTIEQEGYDEVLILYNFQTFIADTNLIYISRPSTLS</sequence>
<evidence type="ECO:0008006" key="4">
    <source>
        <dbReference type="Google" id="ProtNLM"/>
    </source>
</evidence>
<keyword evidence="1" id="KW-1133">Transmembrane helix</keyword>
<dbReference type="Pfam" id="PF14286">
    <property type="entry name" value="DHHW"/>
    <property type="match status" value="1"/>
</dbReference>
<reference evidence="2" key="1">
    <citation type="journal article" date="2021" name="PeerJ">
        <title>Extensive microbial diversity within the chicken gut microbiome revealed by metagenomics and culture.</title>
        <authorList>
            <person name="Gilroy R."/>
            <person name="Ravi A."/>
            <person name="Getino M."/>
            <person name="Pursley I."/>
            <person name="Horton D.L."/>
            <person name="Alikhan N.F."/>
            <person name="Baker D."/>
            <person name="Gharbi K."/>
            <person name="Hall N."/>
            <person name="Watson M."/>
            <person name="Adriaenssens E.M."/>
            <person name="Foster-Nyarko E."/>
            <person name="Jarju S."/>
            <person name="Secka A."/>
            <person name="Antonio M."/>
            <person name="Oren A."/>
            <person name="Chaudhuri R.R."/>
            <person name="La Ragione R."/>
            <person name="Hildebrand F."/>
            <person name="Pallen M.J."/>
        </authorList>
    </citation>
    <scope>NUCLEOTIDE SEQUENCE</scope>
    <source>
        <strain evidence="2">CHK188-11489</strain>
    </source>
</reference>
<organism evidence="2 3">
    <name type="scientific">Candidatus Gemmiger avistercoris</name>
    <dbReference type="NCBI Taxonomy" id="2838606"/>
    <lineage>
        <taxon>Bacteria</taxon>
        <taxon>Bacillati</taxon>
        <taxon>Bacillota</taxon>
        <taxon>Clostridia</taxon>
        <taxon>Eubacteriales</taxon>
        <taxon>Gemmiger</taxon>
    </lineage>
</organism>
<feature type="transmembrane region" description="Helical" evidence="1">
    <location>
        <begin position="16"/>
        <end position="36"/>
    </location>
</feature>
<dbReference type="EMBL" id="DXBF01000009">
    <property type="protein sequence ID" value="HIZ61323.1"/>
    <property type="molecule type" value="Genomic_DNA"/>
</dbReference>
<evidence type="ECO:0000313" key="3">
    <source>
        <dbReference type="Proteomes" id="UP000824105"/>
    </source>
</evidence>
<keyword evidence="1" id="KW-0472">Membrane</keyword>
<protein>
    <recommendedName>
        <fullName evidence="4">DHHW protein</fullName>
    </recommendedName>
</protein>